<keyword evidence="1" id="KW-0732">Signal</keyword>
<dbReference type="AlphaFoldDB" id="A0A0F4GKW3"/>
<dbReference type="EMBL" id="LAFY01000436">
    <property type="protein sequence ID" value="KJX98016.1"/>
    <property type="molecule type" value="Genomic_DNA"/>
</dbReference>
<dbReference type="PROSITE" id="PS51257">
    <property type="entry name" value="PROKAR_LIPOPROTEIN"/>
    <property type="match status" value="1"/>
</dbReference>
<proteinExistence type="predicted"/>
<comment type="caution">
    <text evidence="2">The sequence shown here is derived from an EMBL/GenBank/DDBJ whole genome shotgun (WGS) entry which is preliminary data.</text>
</comment>
<feature type="chain" id="PRO_5002468527" evidence="1">
    <location>
        <begin position="22"/>
        <end position="228"/>
    </location>
</feature>
<evidence type="ECO:0000313" key="2">
    <source>
        <dbReference type="EMBL" id="KJX98016.1"/>
    </source>
</evidence>
<organism evidence="2 3">
    <name type="scientific">Zymoseptoria brevis</name>
    <dbReference type="NCBI Taxonomy" id="1047168"/>
    <lineage>
        <taxon>Eukaryota</taxon>
        <taxon>Fungi</taxon>
        <taxon>Dikarya</taxon>
        <taxon>Ascomycota</taxon>
        <taxon>Pezizomycotina</taxon>
        <taxon>Dothideomycetes</taxon>
        <taxon>Dothideomycetidae</taxon>
        <taxon>Mycosphaerellales</taxon>
        <taxon>Mycosphaerellaceae</taxon>
        <taxon>Zymoseptoria</taxon>
    </lineage>
</organism>
<dbReference type="Proteomes" id="UP000033647">
    <property type="component" value="Unassembled WGS sequence"/>
</dbReference>
<reference evidence="2 3" key="1">
    <citation type="submission" date="2015-03" db="EMBL/GenBank/DDBJ databases">
        <title>RNA-seq based gene annotation and comparative genomics of four Zymoseptoria species reveal species-specific pathogenicity related genes and transposable element activity.</title>
        <authorList>
            <person name="Grandaubert J."/>
            <person name="Bhattacharyya A."/>
            <person name="Stukenbrock E.H."/>
        </authorList>
    </citation>
    <scope>NUCLEOTIDE SEQUENCE [LARGE SCALE GENOMIC DNA]</scope>
    <source>
        <strain evidence="2 3">Zb18110</strain>
    </source>
</reference>
<name>A0A0F4GKW3_9PEZI</name>
<evidence type="ECO:0000256" key="1">
    <source>
        <dbReference type="SAM" id="SignalP"/>
    </source>
</evidence>
<dbReference type="OrthoDB" id="10284478at2759"/>
<gene>
    <name evidence="2" type="ORF">TI39_contig444g00002</name>
</gene>
<sequence length="228" mass="24630">MSPRTTMPILALLATACSAQGERSFDNQIANLVLTEHSATRSVECGQYDGSPGPATIAVSMFDNYTDTCYDLATLFSQDQYDNDTITESQGRLSSCDPYFLNCTNDVRADGLNVYSSTANYSQIQVDIYGYATSYPGNFTLQVFPEEGCLESTVKPWFLWGGCDQSETTSDCSELQDGVRSFRLAQTAPEDNGKCLLKAERGAGVRAKDTSVGVMIGGFIVAGLMAVV</sequence>
<evidence type="ECO:0000313" key="3">
    <source>
        <dbReference type="Proteomes" id="UP000033647"/>
    </source>
</evidence>
<keyword evidence="3" id="KW-1185">Reference proteome</keyword>
<accession>A0A0F4GKW3</accession>
<protein>
    <submittedName>
        <fullName evidence="2">Uncharacterized protein</fullName>
    </submittedName>
</protein>
<feature type="signal peptide" evidence="1">
    <location>
        <begin position="1"/>
        <end position="21"/>
    </location>
</feature>